<dbReference type="CDD" id="cd18012">
    <property type="entry name" value="DEXQc_arch_SWI2_SNF2"/>
    <property type="match status" value="1"/>
</dbReference>
<dbReference type="CDD" id="cd18793">
    <property type="entry name" value="SF2_C_SNF"/>
    <property type="match status" value="1"/>
</dbReference>
<dbReference type="GO" id="GO:0005524">
    <property type="term" value="F:ATP binding"/>
    <property type="evidence" value="ECO:0007669"/>
    <property type="project" value="InterPro"/>
</dbReference>
<dbReference type="FunFam" id="3.40.50.300:FF:000533">
    <property type="entry name" value="Helicase, Snf2 family"/>
    <property type="match status" value="1"/>
</dbReference>
<gene>
    <name evidence="4" type="ORF">BR63_06895</name>
</gene>
<dbReference type="GO" id="GO:0004386">
    <property type="term" value="F:helicase activity"/>
    <property type="evidence" value="ECO:0007669"/>
    <property type="project" value="UniProtKB-KW"/>
</dbReference>
<keyword evidence="4" id="KW-0067">ATP-binding</keyword>
<evidence type="ECO:0000259" key="3">
    <source>
        <dbReference type="PROSITE" id="PS51194"/>
    </source>
</evidence>
<evidence type="ECO:0000313" key="5">
    <source>
        <dbReference type="Proteomes" id="UP000515847"/>
    </source>
</evidence>
<dbReference type="InterPro" id="IPR049730">
    <property type="entry name" value="SNF2/RAD54-like_C"/>
</dbReference>
<dbReference type="OrthoDB" id="9814088at2"/>
<proteinExistence type="predicted"/>
<dbReference type="EMBL" id="CP045798">
    <property type="protein sequence ID" value="QNB46068.1"/>
    <property type="molecule type" value="Genomic_DNA"/>
</dbReference>
<dbReference type="KEGG" id="tfr:BR63_06895"/>
<keyword evidence="4" id="KW-0347">Helicase</keyword>
<keyword evidence="5" id="KW-1185">Reference proteome</keyword>
<dbReference type="InterPro" id="IPR001650">
    <property type="entry name" value="Helicase_C-like"/>
</dbReference>
<dbReference type="Gene3D" id="3.40.50.10810">
    <property type="entry name" value="Tandem AAA-ATPase domain"/>
    <property type="match status" value="1"/>
</dbReference>
<dbReference type="GO" id="GO:0016787">
    <property type="term" value="F:hydrolase activity"/>
    <property type="evidence" value="ECO:0007669"/>
    <property type="project" value="UniProtKB-KW"/>
</dbReference>
<dbReference type="InterPro" id="IPR022138">
    <property type="entry name" value="DUF3670"/>
</dbReference>
<dbReference type="SUPFAM" id="SSF52540">
    <property type="entry name" value="P-loop containing nucleoside triphosphate hydrolases"/>
    <property type="match status" value="2"/>
</dbReference>
<dbReference type="InterPro" id="IPR038718">
    <property type="entry name" value="SNF2-like_sf"/>
</dbReference>
<evidence type="ECO:0000259" key="2">
    <source>
        <dbReference type="PROSITE" id="PS51192"/>
    </source>
</evidence>
<dbReference type="Pfam" id="PF12419">
    <property type="entry name" value="DUF3670"/>
    <property type="match status" value="1"/>
</dbReference>
<dbReference type="SMART" id="SM00487">
    <property type="entry name" value="DEXDc"/>
    <property type="match status" value="1"/>
</dbReference>
<keyword evidence="4" id="KW-0547">Nucleotide-binding</keyword>
<dbReference type="Pfam" id="PF00176">
    <property type="entry name" value="SNF2-rel_dom"/>
    <property type="match status" value="1"/>
</dbReference>
<dbReference type="SMART" id="SM00490">
    <property type="entry name" value="HELICc"/>
    <property type="match status" value="1"/>
</dbReference>
<dbReference type="InterPro" id="IPR000330">
    <property type="entry name" value="SNF2_N"/>
</dbReference>
<dbReference type="Pfam" id="PF00271">
    <property type="entry name" value="Helicase_C"/>
    <property type="match status" value="1"/>
</dbReference>
<feature type="domain" description="Helicase ATP-binding" evidence="2">
    <location>
        <begin position="568"/>
        <end position="731"/>
    </location>
</feature>
<dbReference type="PROSITE" id="PS51192">
    <property type="entry name" value="HELICASE_ATP_BIND_1"/>
    <property type="match status" value="1"/>
</dbReference>
<dbReference type="AlphaFoldDB" id="A0A7G6E1W4"/>
<reference evidence="4 5" key="1">
    <citation type="journal article" date="2019" name="Front. Microbiol.">
        <title>Thermoanaerosceptrum fracticalcis gen. nov. sp. nov., a Novel Fumarate-Fermenting Microorganism From a Deep Fractured Carbonate Aquifer of the US Great Basin.</title>
        <authorList>
            <person name="Hamilton-Brehm S.D."/>
            <person name="Stewart L.E."/>
            <person name="Zavarin M."/>
            <person name="Caldwell M."/>
            <person name="Lawson P.A."/>
            <person name="Onstott T.C."/>
            <person name="Grzymski J."/>
            <person name="Neveux I."/>
            <person name="Lollar B.S."/>
            <person name="Russell C.E."/>
            <person name="Moser D.P."/>
        </authorList>
    </citation>
    <scope>NUCLEOTIDE SEQUENCE [LARGE SCALE GENOMIC DNA]</scope>
    <source>
        <strain evidence="4 5">DRI-13</strain>
    </source>
</reference>
<protein>
    <submittedName>
        <fullName evidence="4">ATP-dependent helicase</fullName>
    </submittedName>
</protein>
<dbReference type="PANTHER" id="PTHR10799">
    <property type="entry name" value="SNF2/RAD54 HELICASE FAMILY"/>
    <property type="match status" value="1"/>
</dbReference>
<dbReference type="Gene3D" id="3.40.50.300">
    <property type="entry name" value="P-loop containing nucleotide triphosphate hydrolases"/>
    <property type="match status" value="1"/>
</dbReference>
<dbReference type="InterPro" id="IPR027417">
    <property type="entry name" value="P-loop_NTPase"/>
</dbReference>
<dbReference type="PROSITE" id="PS51194">
    <property type="entry name" value="HELICASE_CTER"/>
    <property type="match status" value="1"/>
</dbReference>
<organism evidence="4 5">
    <name type="scientific">Thermanaerosceptrum fracticalcis</name>
    <dbReference type="NCBI Taxonomy" id="1712410"/>
    <lineage>
        <taxon>Bacteria</taxon>
        <taxon>Bacillati</taxon>
        <taxon>Bacillota</taxon>
        <taxon>Clostridia</taxon>
        <taxon>Eubacteriales</taxon>
        <taxon>Peptococcaceae</taxon>
        <taxon>Thermanaerosceptrum</taxon>
    </lineage>
</organism>
<accession>A0A7G6E1W4</accession>
<keyword evidence="1" id="KW-0378">Hydrolase</keyword>
<dbReference type="Proteomes" id="UP000515847">
    <property type="component" value="Chromosome"/>
</dbReference>
<evidence type="ECO:0000256" key="1">
    <source>
        <dbReference type="ARBA" id="ARBA00022801"/>
    </source>
</evidence>
<evidence type="ECO:0000313" key="4">
    <source>
        <dbReference type="EMBL" id="QNB46068.1"/>
    </source>
</evidence>
<feature type="domain" description="Helicase C-terminal" evidence="3">
    <location>
        <begin position="860"/>
        <end position="1013"/>
    </location>
</feature>
<dbReference type="InterPro" id="IPR014001">
    <property type="entry name" value="Helicase_ATP-bd"/>
</dbReference>
<sequence>MIVLHLAMYDGSWFLWGEILHNDESNSAKRGRPKTKITKPEILPGDIGPVPLKEALLSVGIETGSKKSRNLTAWLPSSASGPIGSRHINTGNFAIKEEPVLRPWRVTVLPLSPKEVIYFLSACIGKEFLDLGVMLGSDVIFWTKVIQFAAVLTVRERFLPGVREEKGIYYAHWEPFLADDELKSLKQLAQAMPAVCQALHEDSEAPPVAGSFALLSQATSLMVDAIVREGANQKYPEASKGGGKAPDFDSIHDQWLYALQSPTGEMKDSPEVLARFITTVAEWKKKAFFLATAPFRFCFRLEEPKEDKDEWVVSYLLQSVDDPSFLIPVKEAWQADKKMTKLFKGKKISLHEFILTALGQGAAICPRIEESLKTALPTGYTLDTAGAYEFLRERAPVLQQAGFTVILPAWWSRKGERSRLRAYARVETPKYPGGGHLSLDSIVSFSWEVALGEETLSHKELENLVKMKVPLVKMRGQWVEVNAQEIQTLLNQWHKKEGSVRTRDIVRMALGAGDTLGNIPFEGVRASGWIADLLEQLQGAAPWAELPAPQGLQGHLRPYQSKGYSWLGFMTRLGLGTCLADDMGLGKSIQTLALIQHVREQGEKRPVLIICPTSVLGNWQKEVQRFTPDLSFMVHHGNEREKEKSSFIQEVRERSIVISSYSLLHRDFELFREITWAGVVLDEAQNIKNSQTKQAQAVRSLQSDWKVALTGTPVENNVGDLWSLMEFINPGFLGNQAKFKRDFYIPIQVNRNEAVAEKLKRITGPFILRRLKSDKAIINDLPEKMEIKTYCTLTKEQASLYAAVVREVELALAESEGMERKGLILATLAKLKQVCNHPAQFLKDRSSIAGRSGKLARLTEMCEEILAVGDRALIFTQFAEMGEILRKYLTETFGPRVLFLHGGVPKKERDRMVDLFQREEGPPLFILSLKAGGTGLNLTKANHVIHFDRWWNPAVENQATDRAFRIGQTKNVQVYKFICAGTLEERIDEMIERKKEVAGQVVKTGEEWLTELSTAELKEIMALGREAIGE</sequence>
<name>A0A7G6E1W4_THEFR</name>
<dbReference type="RefSeq" id="WP_034426067.1">
    <property type="nucleotide sequence ID" value="NZ_CP045798.1"/>
</dbReference>